<dbReference type="InterPro" id="IPR019801">
    <property type="entry name" value="Glyco_hydro_35_CS"/>
</dbReference>
<feature type="domain" description="Beta-galactosidase" evidence="11">
    <location>
        <begin position="394"/>
        <end position="578"/>
    </location>
</feature>
<evidence type="ECO:0000256" key="4">
    <source>
        <dbReference type="ARBA" id="ARBA00022729"/>
    </source>
</evidence>
<organism evidence="12 13">
    <name type="scientific">Kockovaella imperatae</name>
    <dbReference type="NCBI Taxonomy" id="4999"/>
    <lineage>
        <taxon>Eukaryota</taxon>
        <taxon>Fungi</taxon>
        <taxon>Dikarya</taxon>
        <taxon>Basidiomycota</taxon>
        <taxon>Agaricomycotina</taxon>
        <taxon>Tremellomycetes</taxon>
        <taxon>Tremellales</taxon>
        <taxon>Cuniculitremaceae</taxon>
        <taxon>Kockovaella</taxon>
    </lineage>
</organism>
<evidence type="ECO:0000256" key="3">
    <source>
        <dbReference type="ARBA" id="ARBA00012756"/>
    </source>
</evidence>
<evidence type="ECO:0000313" key="13">
    <source>
        <dbReference type="Proteomes" id="UP000193218"/>
    </source>
</evidence>
<evidence type="ECO:0000256" key="8">
    <source>
        <dbReference type="RuleBase" id="RU000675"/>
    </source>
</evidence>
<dbReference type="InterPro" id="IPR001944">
    <property type="entry name" value="Glycoside_Hdrlase_35"/>
</dbReference>
<evidence type="ECO:0000259" key="11">
    <source>
        <dbReference type="SMART" id="SM01029"/>
    </source>
</evidence>
<protein>
    <recommendedName>
        <fullName evidence="3 8">Beta-galactosidase</fullName>
        <ecNumber evidence="3 8">3.2.1.23</ecNumber>
    </recommendedName>
</protein>
<dbReference type="SUPFAM" id="SSF117100">
    <property type="entry name" value="Beta-galactosidase LacA, domain 3"/>
    <property type="match status" value="1"/>
</dbReference>
<dbReference type="GeneID" id="33558939"/>
<dbReference type="EMBL" id="NBSH01000017">
    <property type="protein sequence ID" value="ORX33785.1"/>
    <property type="molecule type" value="Genomic_DNA"/>
</dbReference>
<dbReference type="InterPro" id="IPR018954">
    <property type="entry name" value="Betagal_dom2"/>
</dbReference>
<sequence>MQGALLSVLALLAGAVTAPVLAQSSLDQITFSSFTPSSTLKSTNLTDLVQWDGYSLFVEGLRVVLWSGEVHPFRLPVPGLYCDVMQKVKALGFNAVSFYTFWGLHNPSEGVLDFTGWKDLQPFIDAAHQAGLYLIARPGPYINAEITGGGIPGWVTTLNTDLRTSNATFMKAVTPYWQQMGSVIAQNQISNGGPIIAVQMENEYYLDSNGDIDTQYIADLESLMRGSNVTIPFTFNDASEAGRLVTGQGAVNIYGFDSYPQSSDCTNPYIWPYQVDPSYRPFFQNTSGRVGEPFFIPEFQAGTTPLVAMPGFDQCLPLYSSDFEKVFYLHNLAEGVKMINYYMAFGGTNWGHLAFPRAITTYDYYAPIAEDRSLQAPKYSELKLLGHFVRSAKSLPKTWIVGSSNSSYTSPEGVVQVDELRNPDDNAGFYVVRQANSSSVSDTQFTLEVQTWQGNVTFPITLYGRDSRVIVSNYCWGLSCIAYSSASIFTSTTIGDCDVLVVYGEATDNIQIGLSSSEMKMQQLVGSATASLIANTSTSTLQIQVDQMDHSVFNITGGNRTVLLHVLDSQSVSNAWETVIEMNNTSPYFRAEMSVSALVFGPYLVRSAVDSDGSLWLSGDVNVTTSIAIAADPKYSCIKWNGNKLDLSQDAAGMMHGTIQGVCEPDTPVISSWVMEDSFPEREPDFDDSQWVVANHTPSINPNAVYPNYTGTANLYMQDYGFYVGDTILRGHFNGTGVQTGFNVSYSPGTNGVGAMWLNGEWLGSALAPQAGGVEDTNATYSFPEGSIKSGDNVITILLDNSGLEETDQFSGTPNNIKSPRGLRGYSLIGGGEMEWRLQGNLGGNTNFPDKVRGLYNAGGLYGEREGWYLPGFDDSTWTAAEPLTEPGVTFYRAEVNLAIQAGMDLHYSFVFPNHTGNYRAQLFVNGWQFGRRFGDLGPQLRYPVPPGILHNGTNTLAMSVFGYNDTAADWTIGDAGLTLEIDSYTASSLDLSSMTVDSPSWHDIFGS</sequence>
<dbReference type="Gene3D" id="2.102.20.10">
    <property type="entry name" value="Beta-galactosidase, domain 2"/>
    <property type="match status" value="1"/>
</dbReference>
<keyword evidence="7 8" id="KW-0326">Glycosidase</keyword>
<evidence type="ECO:0000256" key="7">
    <source>
        <dbReference type="ARBA" id="ARBA00023295"/>
    </source>
</evidence>
<comment type="caution">
    <text evidence="12">The sequence shown here is derived from an EMBL/GenBank/DDBJ whole genome shotgun (WGS) entry which is preliminary data.</text>
</comment>
<proteinExistence type="inferred from homology"/>
<reference evidence="12 13" key="1">
    <citation type="submission" date="2017-03" db="EMBL/GenBank/DDBJ databases">
        <title>Widespread Adenine N6-methylation of Active Genes in Fungi.</title>
        <authorList>
            <consortium name="DOE Joint Genome Institute"/>
            <person name="Mondo S.J."/>
            <person name="Dannebaum R.O."/>
            <person name="Kuo R.C."/>
            <person name="Louie K.B."/>
            <person name="Bewick A.J."/>
            <person name="Labutti K."/>
            <person name="Haridas S."/>
            <person name="Kuo A."/>
            <person name="Salamov A."/>
            <person name="Ahrendt S.R."/>
            <person name="Lau R."/>
            <person name="Bowen B.P."/>
            <person name="Lipzen A."/>
            <person name="Sullivan W."/>
            <person name="Andreopoulos W.B."/>
            <person name="Clum A."/>
            <person name="Lindquist E."/>
            <person name="Daum C."/>
            <person name="Northen T.R."/>
            <person name="Ramamoorthy G."/>
            <person name="Schmitz R.J."/>
            <person name="Gryganskyi A."/>
            <person name="Culley D."/>
            <person name="Magnuson J."/>
            <person name="James T.Y."/>
            <person name="O'Malley M.A."/>
            <person name="Stajich J.E."/>
            <person name="Spatafora J.W."/>
            <person name="Visel A."/>
            <person name="Grigoriev I.V."/>
        </authorList>
    </citation>
    <scope>NUCLEOTIDE SEQUENCE [LARGE SCALE GENOMIC DNA]</scope>
    <source>
        <strain evidence="12 13">NRRL Y-17943</strain>
    </source>
</reference>
<dbReference type="SUPFAM" id="SSF49785">
    <property type="entry name" value="Galactose-binding domain-like"/>
    <property type="match status" value="2"/>
</dbReference>
<dbReference type="SUPFAM" id="SSF51011">
    <property type="entry name" value="Glycosyl hydrolase domain"/>
    <property type="match status" value="1"/>
</dbReference>
<dbReference type="InterPro" id="IPR037110">
    <property type="entry name" value="Betagal_dom2_sf"/>
</dbReference>
<keyword evidence="4 10" id="KW-0732">Signal</keyword>
<dbReference type="STRING" id="4999.A0A1Y1U9L7"/>
<comment type="catalytic activity">
    <reaction evidence="1 8">
        <text>Hydrolysis of terminal non-reducing beta-D-galactose residues in beta-D-galactosides.</text>
        <dbReference type="EC" id="3.2.1.23"/>
    </reaction>
</comment>
<dbReference type="EC" id="3.2.1.23" evidence="3 8"/>
<accession>A0A1Y1U9L7</accession>
<dbReference type="Gene3D" id="3.20.20.80">
    <property type="entry name" value="Glycosidases"/>
    <property type="match status" value="1"/>
</dbReference>
<dbReference type="SUPFAM" id="SSF51445">
    <property type="entry name" value="(Trans)glycosidases"/>
    <property type="match status" value="1"/>
</dbReference>
<dbReference type="Proteomes" id="UP000193218">
    <property type="component" value="Unassembled WGS sequence"/>
</dbReference>
<keyword evidence="13" id="KW-1185">Reference proteome</keyword>
<keyword evidence="6" id="KW-0325">Glycoprotein</keyword>
<dbReference type="InterPro" id="IPR036833">
    <property type="entry name" value="BetaGal_dom3_sf"/>
</dbReference>
<dbReference type="PANTHER" id="PTHR23421">
    <property type="entry name" value="BETA-GALACTOSIDASE RELATED"/>
    <property type="match status" value="1"/>
</dbReference>
<dbReference type="GO" id="GO:0005975">
    <property type="term" value="P:carbohydrate metabolic process"/>
    <property type="evidence" value="ECO:0007669"/>
    <property type="project" value="InterPro"/>
</dbReference>
<dbReference type="InterPro" id="IPR025300">
    <property type="entry name" value="BetaGal_jelly_roll_dom"/>
</dbReference>
<dbReference type="PROSITE" id="PS01182">
    <property type="entry name" value="GLYCOSYL_HYDROL_F35"/>
    <property type="match status" value="1"/>
</dbReference>
<dbReference type="Pfam" id="PF13363">
    <property type="entry name" value="BetaGal_dom3"/>
    <property type="match status" value="1"/>
</dbReference>
<name>A0A1Y1U9L7_9TREE</name>
<dbReference type="RefSeq" id="XP_021868084.1">
    <property type="nucleotide sequence ID" value="XM_022017130.1"/>
</dbReference>
<evidence type="ECO:0000256" key="10">
    <source>
        <dbReference type="SAM" id="SignalP"/>
    </source>
</evidence>
<evidence type="ECO:0000256" key="5">
    <source>
        <dbReference type="ARBA" id="ARBA00022801"/>
    </source>
</evidence>
<dbReference type="Gene3D" id="2.60.390.10">
    <property type="entry name" value="Beta-galactosidase, domain 3"/>
    <property type="match status" value="1"/>
</dbReference>
<dbReference type="PRINTS" id="PR00742">
    <property type="entry name" value="GLHYDRLASE35"/>
</dbReference>
<evidence type="ECO:0000256" key="2">
    <source>
        <dbReference type="ARBA" id="ARBA00009809"/>
    </source>
</evidence>
<evidence type="ECO:0000256" key="1">
    <source>
        <dbReference type="ARBA" id="ARBA00001412"/>
    </source>
</evidence>
<dbReference type="Pfam" id="PF13364">
    <property type="entry name" value="BetaGal_ABD2"/>
    <property type="match status" value="2"/>
</dbReference>
<dbReference type="InterPro" id="IPR031330">
    <property type="entry name" value="Gly_Hdrlase_35_cat"/>
</dbReference>
<feature type="chain" id="PRO_5012169123" description="Beta-galactosidase" evidence="10">
    <location>
        <begin position="23"/>
        <end position="1008"/>
    </location>
</feature>
<dbReference type="Gene3D" id="2.60.120.260">
    <property type="entry name" value="Galactose-binding domain-like"/>
    <property type="match status" value="2"/>
</dbReference>
<dbReference type="InParanoid" id="A0A1Y1U9L7"/>
<evidence type="ECO:0000256" key="9">
    <source>
        <dbReference type="RuleBase" id="RU003679"/>
    </source>
</evidence>
<evidence type="ECO:0000256" key="6">
    <source>
        <dbReference type="ARBA" id="ARBA00023180"/>
    </source>
</evidence>
<dbReference type="InterPro" id="IPR025972">
    <property type="entry name" value="BetaGal_dom3"/>
</dbReference>
<dbReference type="GO" id="GO:0004565">
    <property type="term" value="F:beta-galactosidase activity"/>
    <property type="evidence" value="ECO:0007669"/>
    <property type="project" value="UniProtKB-EC"/>
</dbReference>
<dbReference type="SMART" id="SM01029">
    <property type="entry name" value="BetaGal_dom2"/>
    <property type="match status" value="1"/>
</dbReference>
<dbReference type="FunFam" id="3.20.20.80:FF:000040">
    <property type="entry name" value="Beta-galactosidase A"/>
    <property type="match status" value="1"/>
</dbReference>
<dbReference type="OrthoDB" id="1657402at2759"/>
<keyword evidence="5 8" id="KW-0378">Hydrolase</keyword>
<evidence type="ECO:0000313" key="12">
    <source>
        <dbReference type="EMBL" id="ORX33785.1"/>
    </source>
</evidence>
<dbReference type="Pfam" id="PF10435">
    <property type="entry name" value="BetaGal_dom2"/>
    <property type="match status" value="1"/>
</dbReference>
<dbReference type="AlphaFoldDB" id="A0A1Y1U9L7"/>
<dbReference type="Pfam" id="PF01301">
    <property type="entry name" value="Glyco_hydro_35"/>
    <property type="match status" value="1"/>
</dbReference>
<dbReference type="InterPro" id="IPR008979">
    <property type="entry name" value="Galactose-bd-like_sf"/>
</dbReference>
<feature type="signal peptide" evidence="10">
    <location>
        <begin position="1"/>
        <end position="22"/>
    </location>
</feature>
<gene>
    <name evidence="12" type="ORF">BD324DRAFT_638563</name>
</gene>
<dbReference type="InterPro" id="IPR017853">
    <property type="entry name" value="GH"/>
</dbReference>
<comment type="similarity">
    <text evidence="2 9">Belongs to the glycosyl hydrolase 35 family.</text>
</comment>